<dbReference type="Pfam" id="PF00534">
    <property type="entry name" value="Glycos_transf_1"/>
    <property type="match status" value="1"/>
</dbReference>
<dbReference type="CDD" id="cd03801">
    <property type="entry name" value="GT4_PimA-like"/>
    <property type="match status" value="1"/>
</dbReference>
<dbReference type="InterPro" id="IPR050194">
    <property type="entry name" value="Glycosyltransferase_grp1"/>
</dbReference>
<sequence length="391" mass="42169">MTAEQRPLRVAFFGHAEGLRGDGLSTYSRELVRALRAHGAEVRFFAHHEDGEVVPVDRGDAVLLRAWHFKTVTIPRPGAMRTITAALEQFHPDVVHISWSFSLHDGAIARAAHRLRAACVATFHLPHGPAGTSRGRVLYGLYRYHRTRMGHVDRCIALSTEQRDLLVRAGYPAAQIAVIPNGVDTAAITPGPSELHAELTAAVVVLYIGRLDPEKRVPALVESFLSLDLPADHVLCIAGDGIQRGRLRTLASRHPTVRLVGLVSSERALTLLRGCDVFVLPSTAEGLSLSLLEAMAAGCAIVATDAGEDGRALQGAGMVIPTHPLRPALDHAFRRLISDPELRDRLGHAARERAVTSYAMAQNAERVLGAYTEARRSGHAAPGTATPAALR</sequence>
<accession>A0A934JXU2</accession>
<evidence type="ECO:0000313" key="3">
    <source>
        <dbReference type="EMBL" id="MBJ7596079.1"/>
    </source>
</evidence>
<gene>
    <name evidence="4" type="ORF">DLM65_11185</name>
    <name evidence="3" type="ORF">JF886_14715</name>
</gene>
<proteinExistence type="predicted"/>
<dbReference type="InterPro" id="IPR028098">
    <property type="entry name" value="Glyco_trans_4-like_N"/>
</dbReference>
<organism evidence="4 5">
    <name type="scientific">Candidatus Aeolococcus gillhamiae</name>
    <dbReference type="NCBI Taxonomy" id="3127015"/>
    <lineage>
        <taxon>Bacteria</taxon>
        <taxon>Bacillati</taxon>
        <taxon>Candidatus Dormiibacterota</taxon>
        <taxon>Candidatus Dormibacteria</taxon>
        <taxon>Candidatus Aeolococcales</taxon>
        <taxon>Candidatus Aeolococcaceae</taxon>
        <taxon>Candidatus Aeolococcus</taxon>
    </lineage>
</organism>
<evidence type="ECO:0000313" key="4">
    <source>
        <dbReference type="EMBL" id="PZR79271.1"/>
    </source>
</evidence>
<dbReference type="Proteomes" id="UP000248724">
    <property type="component" value="Unassembled WGS sequence"/>
</dbReference>
<accession>A0A2W6ANH0</accession>
<feature type="domain" description="Glycosyl transferase family 1" evidence="1">
    <location>
        <begin position="204"/>
        <end position="353"/>
    </location>
</feature>
<evidence type="ECO:0000259" key="2">
    <source>
        <dbReference type="Pfam" id="PF13439"/>
    </source>
</evidence>
<dbReference type="Proteomes" id="UP000606991">
    <property type="component" value="Unassembled WGS sequence"/>
</dbReference>
<dbReference type="PANTHER" id="PTHR45947">
    <property type="entry name" value="SULFOQUINOVOSYL TRANSFERASE SQD2"/>
    <property type="match status" value="1"/>
</dbReference>
<dbReference type="GO" id="GO:0016757">
    <property type="term" value="F:glycosyltransferase activity"/>
    <property type="evidence" value="ECO:0007669"/>
    <property type="project" value="InterPro"/>
</dbReference>
<dbReference type="EMBL" id="QHBU01000213">
    <property type="protein sequence ID" value="PZR79271.1"/>
    <property type="molecule type" value="Genomic_DNA"/>
</dbReference>
<dbReference type="Pfam" id="PF13439">
    <property type="entry name" value="Glyco_transf_4"/>
    <property type="match status" value="1"/>
</dbReference>
<dbReference type="RefSeq" id="WP_337313783.1">
    <property type="nucleotide sequence ID" value="NZ_JAEKNS010000146.1"/>
</dbReference>
<reference evidence="4 5" key="1">
    <citation type="journal article" date="2017" name="Nature">
        <title>Atmospheric trace gases support primary production in Antarctic desert surface soil.</title>
        <authorList>
            <person name="Ji M."/>
            <person name="Greening C."/>
            <person name="Vanwonterghem I."/>
            <person name="Carere C.R."/>
            <person name="Bay S.K."/>
            <person name="Steen J.A."/>
            <person name="Montgomery K."/>
            <person name="Lines T."/>
            <person name="Beardall J."/>
            <person name="van Dorst J."/>
            <person name="Snape I."/>
            <person name="Stott M.B."/>
            <person name="Hugenholtz P."/>
            <person name="Ferrari B.C."/>
        </authorList>
    </citation>
    <scope>NUCLEOTIDE SEQUENCE [LARGE SCALE GENOMIC DNA]</scope>
    <source>
        <strain evidence="4">RRmetagenome_bin12</strain>
    </source>
</reference>
<dbReference type="PANTHER" id="PTHR45947:SF11">
    <property type="entry name" value="SLR1508 PROTEIN"/>
    <property type="match status" value="1"/>
</dbReference>
<name>A0A2W6ANH0_9BACT</name>
<evidence type="ECO:0000313" key="5">
    <source>
        <dbReference type="Proteomes" id="UP000248724"/>
    </source>
</evidence>
<dbReference type="EMBL" id="JAEKNS010000146">
    <property type="protein sequence ID" value="MBJ7596079.1"/>
    <property type="molecule type" value="Genomic_DNA"/>
</dbReference>
<evidence type="ECO:0000259" key="1">
    <source>
        <dbReference type="Pfam" id="PF00534"/>
    </source>
</evidence>
<protein>
    <submittedName>
        <fullName evidence="3">Glycosyltransferase family 4 protein</fullName>
    </submittedName>
</protein>
<comment type="caution">
    <text evidence="4">The sequence shown here is derived from an EMBL/GenBank/DDBJ whole genome shotgun (WGS) entry which is preliminary data.</text>
</comment>
<dbReference type="SUPFAM" id="SSF53756">
    <property type="entry name" value="UDP-Glycosyltransferase/glycogen phosphorylase"/>
    <property type="match status" value="1"/>
</dbReference>
<evidence type="ECO:0000313" key="6">
    <source>
        <dbReference type="Proteomes" id="UP000606991"/>
    </source>
</evidence>
<dbReference type="Gene3D" id="3.40.50.2000">
    <property type="entry name" value="Glycogen Phosphorylase B"/>
    <property type="match status" value="2"/>
</dbReference>
<reference evidence="4" key="2">
    <citation type="submission" date="2018-05" db="EMBL/GenBank/DDBJ databases">
        <authorList>
            <person name="Ferrari B."/>
        </authorList>
    </citation>
    <scope>NUCLEOTIDE SEQUENCE</scope>
    <source>
        <strain evidence="4">RRmetagenome_bin12</strain>
    </source>
</reference>
<dbReference type="InterPro" id="IPR001296">
    <property type="entry name" value="Glyco_trans_1"/>
</dbReference>
<dbReference type="AlphaFoldDB" id="A0A2W6ANH0"/>
<reference evidence="3 6" key="3">
    <citation type="submission" date="2020-10" db="EMBL/GenBank/DDBJ databases">
        <title>Ca. Dormibacterota MAGs.</title>
        <authorList>
            <person name="Montgomery K."/>
        </authorList>
    </citation>
    <scope>NUCLEOTIDE SEQUENCE [LARGE SCALE GENOMIC DNA]</scope>
    <source>
        <strain evidence="3">SC8812_S17_18</strain>
    </source>
</reference>
<feature type="domain" description="Glycosyltransferase subfamily 4-like N-terminal" evidence="2">
    <location>
        <begin position="22"/>
        <end position="186"/>
    </location>
</feature>